<dbReference type="Proteomes" id="UP000035642">
    <property type="component" value="Unassembled WGS sequence"/>
</dbReference>
<protein>
    <submittedName>
        <fullName evidence="2">Uncharacterized protein</fullName>
    </submittedName>
</protein>
<evidence type="ECO:0000313" key="1">
    <source>
        <dbReference type="Proteomes" id="UP000035642"/>
    </source>
</evidence>
<sequence length="100" mass="11133">MFYQWQAILADATAPTFVKRRQMRHGTTNVPTTLPSALELSSARRKIFETGGSKDALAALPAVMVKPNSRSVCKTENKKAPSKKGALMIKTMRMLKIKRK</sequence>
<name>A0A0K0D5A8_ANGCA</name>
<dbReference type="AlphaFoldDB" id="A0A0K0D5A8"/>
<dbReference type="WBParaSite" id="ACAC_0000525301-mRNA-1">
    <property type="protein sequence ID" value="ACAC_0000525301-mRNA-1"/>
    <property type="gene ID" value="ACAC_0000525301"/>
</dbReference>
<reference evidence="2" key="2">
    <citation type="submission" date="2017-02" db="UniProtKB">
        <authorList>
            <consortium name="WormBaseParasite"/>
        </authorList>
    </citation>
    <scope>IDENTIFICATION</scope>
</reference>
<dbReference type="STRING" id="6313.A0A0K0D5A8"/>
<organism evidence="1 2">
    <name type="scientific">Angiostrongylus cantonensis</name>
    <name type="common">Rat lungworm</name>
    <dbReference type="NCBI Taxonomy" id="6313"/>
    <lineage>
        <taxon>Eukaryota</taxon>
        <taxon>Metazoa</taxon>
        <taxon>Ecdysozoa</taxon>
        <taxon>Nematoda</taxon>
        <taxon>Chromadorea</taxon>
        <taxon>Rhabditida</taxon>
        <taxon>Rhabditina</taxon>
        <taxon>Rhabditomorpha</taxon>
        <taxon>Strongyloidea</taxon>
        <taxon>Metastrongylidae</taxon>
        <taxon>Angiostrongylus</taxon>
    </lineage>
</organism>
<evidence type="ECO:0000313" key="2">
    <source>
        <dbReference type="WBParaSite" id="ACAC_0000525301-mRNA-1"/>
    </source>
</evidence>
<accession>A0A0K0D5A8</accession>
<proteinExistence type="predicted"/>
<reference evidence="1" key="1">
    <citation type="submission" date="2012-09" db="EMBL/GenBank/DDBJ databases">
        <authorList>
            <person name="Martin A.A."/>
        </authorList>
    </citation>
    <scope>NUCLEOTIDE SEQUENCE</scope>
</reference>
<keyword evidence="1" id="KW-1185">Reference proteome</keyword>